<name>A0A9W9ZIF2_9CNID</name>
<dbReference type="AlphaFoldDB" id="A0A9W9ZIF2"/>
<dbReference type="EMBL" id="MU826353">
    <property type="protein sequence ID" value="KAJ7380559.1"/>
    <property type="molecule type" value="Genomic_DNA"/>
</dbReference>
<proteinExistence type="predicted"/>
<dbReference type="Proteomes" id="UP001163046">
    <property type="component" value="Unassembled WGS sequence"/>
</dbReference>
<dbReference type="GO" id="GO:0005737">
    <property type="term" value="C:cytoplasm"/>
    <property type="evidence" value="ECO:0007669"/>
    <property type="project" value="TreeGrafter"/>
</dbReference>
<dbReference type="PANTHER" id="PTHR13710:SF157">
    <property type="entry name" value="DNA HELICASE"/>
    <property type="match status" value="1"/>
</dbReference>
<organism evidence="1 2">
    <name type="scientific">Desmophyllum pertusum</name>
    <dbReference type="NCBI Taxonomy" id="174260"/>
    <lineage>
        <taxon>Eukaryota</taxon>
        <taxon>Metazoa</taxon>
        <taxon>Cnidaria</taxon>
        <taxon>Anthozoa</taxon>
        <taxon>Hexacorallia</taxon>
        <taxon>Scleractinia</taxon>
        <taxon>Caryophylliina</taxon>
        <taxon>Caryophylliidae</taxon>
        <taxon>Desmophyllum</taxon>
    </lineage>
</organism>
<gene>
    <name evidence="1" type="ORF">OS493_009026</name>
</gene>
<dbReference type="GO" id="GO:0005694">
    <property type="term" value="C:chromosome"/>
    <property type="evidence" value="ECO:0007669"/>
    <property type="project" value="TreeGrafter"/>
</dbReference>
<dbReference type="GO" id="GO:0043138">
    <property type="term" value="F:3'-5' DNA helicase activity"/>
    <property type="evidence" value="ECO:0007669"/>
    <property type="project" value="TreeGrafter"/>
</dbReference>
<dbReference type="GO" id="GO:0009378">
    <property type="term" value="F:four-way junction helicase activity"/>
    <property type="evidence" value="ECO:0007669"/>
    <property type="project" value="TreeGrafter"/>
</dbReference>
<evidence type="ECO:0000313" key="1">
    <source>
        <dbReference type="EMBL" id="KAJ7380559.1"/>
    </source>
</evidence>
<dbReference type="GO" id="GO:0000724">
    <property type="term" value="P:double-strand break repair via homologous recombination"/>
    <property type="evidence" value="ECO:0007669"/>
    <property type="project" value="TreeGrafter"/>
</dbReference>
<protein>
    <submittedName>
        <fullName evidence="1">Uncharacterized protein</fullName>
    </submittedName>
</protein>
<keyword evidence="2" id="KW-1185">Reference proteome</keyword>
<dbReference type="GO" id="GO:0005654">
    <property type="term" value="C:nucleoplasm"/>
    <property type="evidence" value="ECO:0007669"/>
    <property type="project" value="TreeGrafter"/>
</dbReference>
<evidence type="ECO:0000313" key="2">
    <source>
        <dbReference type="Proteomes" id="UP001163046"/>
    </source>
</evidence>
<dbReference type="OrthoDB" id="5989133at2759"/>
<dbReference type="PANTHER" id="PTHR13710">
    <property type="entry name" value="DNA HELICASE RECQ FAMILY MEMBER"/>
    <property type="match status" value="1"/>
</dbReference>
<accession>A0A9W9ZIF2</accession>
<comment type="caution">
    <text evidence="1">The sequence shown here is derived from an EMBL/GenBank/DDBJ whole genome shotgun (WGS) entry which is preliminary data.</text>
</comment>
<reference evidence="1" key="1">
    <citation type="submission" date="2023-01" db="EMBL/GenBank/DDBJ databases">
        <title>Genome assembly of the deep-sea coral Lophelia pertusa.</title>
        <authorList>
            <person name="Herrera S."/>
            <person name="Cordes E."/>
        </authorList>
    </citation>
    <scope>NUCLEOTIDE SEQUENCE</scope>
    <source>
        <strain evidence="1">USNM1676648</strain>
        <tissue evidence="1">Polyp</tissue>
    </source>
</reference>
<dbReference type="GO" id="GO:0000723">
    <property type="term" value="P:telomere maintenance"/>
    <property type="evidence" value="ECO:0007669"/>
    <property type="project" value="TreeGrafter"/>
</dbReference>
<sequence>MSRVSNTSGNRVYGVKEMKKGGIQGDGCSILLQGTPVLALTATATEEVIKYTLKGLAMKEDMHHICVSPDRPNIYLYKQKVDNDLNSTFSWLIDLLKTEANDPPRTIMYCKSQKACAPNLQLVGFTNKVVMIHCPVCLK</sequence>